<dbReference type="Proteomes" id="UP000197215">
    <property type="component" value="Unassembled WGS sequence"/>
</dbReference>
<evidence type="ECO:0000256" key="8">
    <source>
        <dbReference type="SAM" id="Phobius"/>
    </source>
</evidence>
<dbReference type="GO" id="GO:0005886">
    <property type="term" value="C:plasma membrane"/>
    <property type="evidence" value="ECO:0007669"/>
    <property type="project" value="UniProtKB-SubCell"/>
</dbReference>
<feature type="transmembrane region" description="Helical" evidence="8">
    <location>
        <begin position="62"/>
        <end position="81"/>
    </location>
</feature>
<keyword evidence="7 8" id="KW-0472">Membrane</keyword>
<dbReference type="InterPro" id="IPR004776">
    <property type="entry name" value="Mem_transp_PIN-like"/>
</dbReference>
<accession>A0A212T7M8</accession>
<feature type="transmembrane region" description="Helical" evidence="8">
    <location>
        <begin position="247"/>
        <end position="264"/>
    </location>
</feature>
<comment type="subcellular location">
    <subcellularLocation>
        <location evidence="1">Cell membrane</location>
        <topology evidence="1">Multi-pass membrane protein</topology>
    </subcellularLocation>
</comment>
<evidence type="ECO:0000256" key="4">
    <source>
        <dbReference type="ARBA" id="ARBA00022475"/>
    </source>
</evidence>
<organism evidence="9 10">
    <name type="scientific">Polynucleobacter victoriensis</name>
    <dbReference type="NCBI Taxonomy" id="2049319"/>
    <lineage>
        <taxon>Bacteria</taxon>
        <taxon>Pseudomonadati</taxon>
        <taxon>Pseudomonadota</taxon>
        <taxon>Betaproteobacteria</taxon>
        <taxon>Burkholderiales</taxon>
        <taxon>Burkholderiaceae</taxon>
        <taxon>Polynucleobacter</taxon>
    </lineage>
</organism>
<feature type="transmembrane region" description="Helical" evidence="8">
    <location>
        <begin position="155"/>
        <end position="176"/>
    </location>
</feature>
<dbReference type="Pfam" id="PF03547">
    <property type="entry name" value="Mem_trans"/>
    <property type="match status" value="1"/>
</dbReference>
<keyword evidence="10" id="KW-1185">Reference proteome</keyword>
<dbReference type="InterPro" id="IPR038770">
    <property type="entry name" value="Na+/solute_symporter_sf"/>
</dbReference>
<dbReference type="Gene3D" id="1.20.1530.20">
    <property type="match status" value="1"/>
</dbReference>
<sequence>MNPAFLLLPDFLLILLGFILVRFTHLDKNIWTSAEKLVYYLLFPSLLFNAINQTRFDWGGTYTMIFVAAIAFFSAMGLSFISKWIFKPTDLSWSSGFQTAFRFNSYIAFAAAGRLAGEEGVALMALISGCLVPIANAAAVWSLAKHSESHIFKELIKNPLIIATVLGLISNVLGLRMPDYLALSLSRLGAASIALGLLSVGAGLMWVKSKKDGALVAYWTGIKLLACPAIALFFGKYFDLPQAQLNSVVLFAAMPTATSAYVLANRMGGDGPLVAICISVMTLAAAVTLPMWLMFL</sequence>
<dbReference type="RefSeq" id="WP_088812454.1">
    <property type="nucleotide sequence ID" value="NZ_FYEX01000001.1"/>
</dbReference>
<feature type="transmembrane region" description="Helical" evidence="8">
    <location>
        <begin position="6"/>
        <end position="25"/>
    </location>
</feature>
<dbReference type="PANTHER" id="PTHR36838:SF4">
    <property type="entry name" value="AUXIN EFFLUX CARRIER FAMILY PROTEIN"/>
    <property type="match status" value="1"/>
</dbReference>
<keyword evidence="3" id="KW-0813">Transport</keyword>
<comment type="similarity">
    <text evidence="2">Belongs to the auxin efflux carrier (TC 2.A.69) family.</text>
</comment>
<evidence type="ECO:0000256" key="2">
    <source>
        <dbReference type="ARBA" id="ARBA00010145"/>
    </source>
</evidence>
<keyword evidence="5 8" id="KW-0812">Transmembrane</keyword>
<evidence type="ECO:0000256" key="7">
    <source>
        <dbReference type="ARBA" id="ARBA00023136"/>
    </source>
</evidence>
<dbReference type="GO" id="GO:0055085">
    <property type="term" value="P:transmembrane transport"/>
    <property type="evidence" value="ECO:0007669"/>
    <property type="project" value="InterPro"/>
</dbReference>
<feature type="transmembrane region" description="Helical" evidence="8">
    <location>
        <begin position="273"/>
        <end position="295"/>
    </location>
</feature>
<evidence type="ECO:0008006" key="11">
    <source>
        <dbReference type="Google" id="ProtNLM"/>
    </source>
</evidence>
<keyword evidence="6 8" id="KW-1133">Transmembrane helix</keyword>
<reference evidence="9 10" key="1">
    <citation type="submission" date="2017-06" db="EMBL/GenBank/DDBJ databases">
        <authorList>
            <person name="Kim H.J."/>
            <person name="Triplett B.A."/>
        </authorList>
    </citation>
    <scope>NUCLEOTIDE SEQUENCE [LARGE SCALE GENOMIC DNA]</scope>
    <source>
        <strain evidence="9 10">MWH-VicM1</strain>
    </source>
</reference>
<evidence type="ECO:0000256" key="1">
    <source>
        <dbReference type="ARBA" id="ARBA00004651"/>
    </source>
</evidence>
<evidence type="ECO:0000256" key="5">
    <source>
        <dbReference type="ARBA" id="ARBA00022692"/>
    </source>
</evidence>
<evidence type="ECO:0000256" key="3">
    <source>
        <dbReference type="ARBA" id="ARBA00022448"/>
    </source>
</evidence>
<evidence type="ECO:0000313" key="9">
    <source>
        <dbReference type="EMBL" id="SNC61870.1"/>
    </source>
</evidence>
<dbReference type="EMBL" id="FYEX01000001">
    <property type="protein sequence ID" value="SNC61870.1"/>
    <property type="molecule type" value="Genomic_DNA"/>
</dbReference>
<feature type="transmembrane region" description="Helical" evidence="8">
    <location>
        <begin position="123"/>
        <end position="143"/>
    </location>
</feature>
<feature type="transmembrane region" description="Helical" evidence="8">
    <location>
        <begin position="214"/>
        <end position="235"/>
    </location>
</feature>
<evidence type="ECO:0000256" key="6">
    <source>
        <dbReference type="ARBA" id="ARBA00022989"/>
    </source>
</evidence>
<name>A0A212T7M8_9BURK</name>
<proteinExistence type="inferred from homology"/>
<dbReference type="OrthoDB" id="9805563at2"/>
<dbReference type="PANTHER" id="PTHR36838">
    <property type="entry name" value="AUXIN EFFLUX CARRIER FAMILY PROTEIN"/>
    <property type="match status" value="1"/>
</dbReference>
<feature type="transmembrane region" description="Helical" evidence="8">
    <location>
        <begin position="188"/>
        <end position="207"/>
    </location>
</feature>
<protein>
    <recommendedName>
        <fullName evidence="11">Permease</fullName>
    </recommendedName>
</protein>
<gene>
    <name evidence="9" type="ORF">SAMN06295916_0563</name>
</gene>
<evidence type="ECO:0000313" key="10">
    <source>
        <dbReference type="Proteomes" id="UP000197215"/>
    </source>
</evidence>
<dbReference type="AlphaFoldDB" id="A0A212T7M8"/>
<keyword evidence="4" id="KW-1003">Cell membrane</keyword>